<dbReference type="GO" id="GO:0046872">
    <property type="term" value="F:metal ion binding"/>
    <property type="evidence" value="ECO:0007669"/>
    <property type="project" value="UniProtKB-KW"/>
</dbReference>
<comment type="similarity">
    <text evidence="3">Belongs to the HARBI1 family.</text>
</comment>
<evidence type="ECO:0000256" key="6">
    <source>
        <dbReference type="ARBA" id="ARBA00022801"/>
    </source>
</evidence>
<evidence type="ECO:0000256" key="3">
    <source>
        <dbReference type="ARBA" id="ARBA00006958"/>
    </source>
</evidence>
<comment type="subcellular location">
    <subcellularLocation>
        <location evidence="2">Nucleus</location>
    </subcellularLocation>
</comment>
<keyword evidence="10" id="KW-1185">Reference proteome</keyword>
<feature type="domain" description="DDE Tnp4" evidence="8">
    <location>
        <begin position="108"/>
        <end position="270"/>
    </location>
</feature>
<dbReference type="AlphaFoldDB" id="A0A368FJV0"/>
<dbReference type="PANTHER" id="PTHR22930:SF269">
    <property type="entry name" value="NUCLEASE HARBI1-LIKE PROTEIN"/>
    <property type="match status" value="1"/>
</dbReference>
<evidence type="ECO:0000313" key="10">
    <source>
        <dbReference type="Proteomes" id="UP000252519"/>
    </source>
</evidence>
<evidence type="ECO:0000256" key="4">
    <source>
        <dbReference type="ARBA" id="ARBA00022722"/>
    </source>
</evidence>
<dbReference type="Pfam" id="PF13359">
    <property type="entry name" value="DDE_Tnp_4"/>
    <property type="match status" value="1"/>
</dbReference>
<evidence type="ECO:0000313" key="9">
    <source>
        <dbReference type="EMBL" id="RCN32423.1"/>
    </source>
</evidence>
<evidence type="ECO:0000259" key="8">
    <source>
        <dbReference type="Pfam" id="PF13359"/>
    </source>
</evidence>
<sequence length="318" mass="36649">MYPAEFEGLYRRIAHKLEHRRTHVSPITGRQRLAILCRFLGHGSSFSYMALELSAGTSTVMETVYEVCKAIIDEYFYETFPLPTGSTWAQSAREFQALWGYPRAVAALDGKHFECFRPRKSGSSFYNYKGYYSVVLLALCDAQYRILMFDLGKSSDAGIYMQSPMRSFIEDHLSDFPPAASLDGFGAVSYHILVDQGFAQAVHMQRPFNRLQAESDSGVAHFNKCFSRARRVVENLFGILVSRFRLFLHPIHATQKHVKMLILTAMILHNILVKSVPARVMRYRYLELEPEEQEQEEQPQVENDPHHIRAKREREILV</sequence>
<dbReference type="PANTHER" id="PTHR22930">
    <property type="match status" value="1"/>
</dbReference>
<dbReference type="InterPro" id="IPR027806">
    <property type="entry name" value="HARBI1_dom"/>
</dbReference>
<proteinExistence type="inferred from homology"/>
<protein>
    <submittedName>
        <fullName evidence="9">Transposase, IS4 family</fullName>
    </submittedName>
</protein>
<reference evidence="9 10" key="1">
    <citation type="submission" date="2014-10" db="EMBL/GenBank/DDBJ databases">
        <title>Draft genome of the hookworm Ancylostoma caninum.</title>
        <authorList>
            <person name="Mitreva M."/>
        </authorList>
    </citation>
    <scope>NUCLEOTIDE SEQUENCE [LARGE SCALE GENOMIC DNA]</scope>
    <source>
        <strain evidence="9 10">Baltimore</strain>
    </source>
</reference>
<dbReference type="EMBL" id="JOJR01001095">
    <property type="protein sequence ID" value="RCN32423.1"/>
    <property type="molecule type" value="Genomic_DNA"/>
</dbReference>
<dbReference type="OrthoDB" id="5874107at2759"/>
<dbReference type="Proteomes" id="UP000252519">
    <property type="component" value="Unassembled WGS sequence"/>
</dbReference>
<evidence type="ECO:0000256" key="7">
    <source>
        <dbReference type="ARBA" id="ARBA00023242"/>
    </source>
</evidence>
<gene>
    <name evidence="9" type="ORF">ANCCAN_21767</name>
</gene>
<organism evidence="9 10">
    <name type="scientific">Ancylostoma caninum</name>
    <name type="common">Dog hookworm</name>
    <dbReference type="NCBI Taxonomy" id="29170"/>
    <lineage>
        <taxon>Eukaryota</taxon>
        <taxon>Metazoa</taxon>
        <taxon>Ecdysozoa</taxon>
        <taxon>Nematoda</taxon>
        <taxon>Chromadorea</taxon>
        <taxon>Rhabditida</taxon>
        <taxon>Rhabditina</taxon>
        <taxon>Rhabditomorpha</taxon>
        <taxon>Strongyloidea</taxon>
        <taxon>Ancylostomatidae</taxon>
        <taxon>Ancylostomatinae</taxon>
        <taxon>Ancylostoma</taxon>
    </lineage>
</organism>
<evidence type="ECO:0000256" key="2">
    <source>
        <dbReference type="ARBA" id="ARBA00004123"/>
    </source>
</evidence>
<comment type="caution">
    <text evidence="9">The sequence shown here is derived from an EMBL/GenBank/DDBJ whole genome shotgun (WGS) entry which is preliminary data.</text>
</comment>
<dbReference type="STRING" id="29170.A0A368FJV0"/>
<dbReference type="GO" id="GO:0004518">
    <property type="term" value="F:nuclease activity"/>
    <property type="evidence" value="ECO:0007669"/>
    <property type="project" value="UniProtKB-KW"/>
</dbReference>
<evidence type="ECO:0000256" key="1">
    <source>
        <dbReference type="ARBA" id="ARBA00001968"/>
    </source>
</evidence>
<dbReference type="InterPro" id="IPR045249">
    <property type="entry name" value="HARBI1-like"/>
</dbReference>
<name>A0A368FJV0_ANCCA</name>
<keyword evidence="6" id="KW-0378">Hydrolase</keyword>
<keyword evidence="7" id="KW-0539">Nucleus</keyword>
<comment type="cofactor">
    <cofactor evidence="1">
        <name>a divalent metal cation</name>
        <dbReference type="ChEBI" id="CHEBI:60240"/>
    </cofactor>
</comment>
<keyword evidence="4" id="KW-0540">Nuclease</keyword>
<dbReference type="GO" id="GO:0005634">
    <property type="term" value="C:nucleus"/>
    <property type="evidence" value="ECO:0007669"/>
    <property type="project" value="UniProtKB-SubCell"/>
</dbReference>
<keyword evidence="5" id="KW-0479">Metal-binding</keyword>
<accession>A0A368FJV0</accession>
<dbReference type="GO" id="GO:0016787">
    <property type="term" value="F:hydrolase activity"/>
    <property type="evidence" value="ECO:0007669"/>
    <property type="project" value="UniProtKB-KW"/>
</dbReference>
<evidence type="ECO:0000256" key="5">
    <source>
        <dbReference type="ARBA" id="ARBA00022723"/>
    </source>
</evidence>